<sequence>MPGTVPNGNGETEAARMYMDAVQAQLGERVTNLGRRQSDLETEMRSGFRQMETSITSFTNETRSSIAALSTTLAERNKPQWQALSVMLAAIIAIGGLVYWPIREGQTRIDATLSRLGETVVTREEMTWRSQRTAEDRARMEGAVADLRTSMVHRNEWSERNLSRDHEIADIRSSIARDTANLQRQIDQQRGDFSQFSSSLGNGRDVIQNLQTEINRVRDQLAELRARGSGLP</sequence>
<gene>
    <name evidence="2" type="ORF">J5Y06_07060</name>
</gene>
<feature type="transmembrane region" description="Helical" evidence="1">
    <location>
        <begin position="81"/>
        <end position="100"/>
    </location>
</feature>
<proteinExistence type="predicted"/>
<dbReference type="AlphaFoldDB" id="A0A8J7UJ79"/>
<organism evidence="2 3">
    <name type="scientific">Tianweitania sediminis</name>
    <dbReference type="NCBI Taxonomy" id="1502156"/>
    <lineage>
        <taxon>Bacteria</taxon>
        <taxon>Pseudomonadati</taxon>
        <taxon>Pseudomonadota</taxon>
        <taxon>Alphaproteobacteria</taxon>
        <taxon>Hyphomicrobiales</taxon>
        <taxon>Phyllobacteriaceae</taxon>
        <taxon>Tianweitania</taxon>
    </lineage>
</organism>
<keyword evidence="1" id="KW-0472">Membrane</keyword>
<protein>
    <submittedName>
        <fullName evidence="2">Uncharacterized protein</fullName>
    </submittedName>
</protein>
<evidence type="ECO:0000313" key="2">
    <source>
        <dbReference type="EMBL" id="MBP0438404.1"/>
    </source>
</evidence>
<evidence type="ECO:0000256" key="1">
    <source>
        <dbReference type="SAM" id="Phobius"/>
    </source>
</evidence>
<keyword evidence="3" id="KW-1185">Reference proteome</keyword>
<keyword evidence="1" id="KW-0812">Transmembrane</keyword>
<dbReference type="RefSeq" id="WP_209334450.1">
    <property type="nucleotide sequence ID" value="NZ_JAGIYY010000002.1"/>
</dbReference>
<evidence type="ECO:0000313" key="3">
    <source>
        <dbReference type="Proteomes" id="UP000666240"/>
    </source>
</evidence>
<dbReference type="Proteomes" id="UP000666240">
    <property type="component" value="Unassembled WGS sequence"/>
</dbReference>
<dbReference type="EMBL" id="JAGIYY010000002">
    <property type="protein sequence ID" value="MBP0438404.1"/>
    <property type="molecule type" value="Genomic_DNA"/>
</dbReference>
<comment type="caution">
    <text evidence="2">The sequence shown here is derived from an EMBL/GenBank/DDBJ whole genome shotgun (WGS) entry which is preliminary data.</text>
</comment>
<accession>A0A8J7UJ79</accession>
<name>A0A8J7UJ79_9HYPH</name>
<keyword evidence="1" id="KW-1133">Transmembrane helix</keyword>
<reference evidence="2" key="1">
    <citation type="submission" date="2021-03" db="EMBL/GenBank/DDBJ databases">
        <title>Genome sequencing and assembly of Tianweitania sediminis.</title>
        <authorList>
            <person name="Chhetri G."/>
        </authorList>
    </citation>
    <scope>NUCLEOTIDE SEQUENCE</scope>
    <source>
        <strain evidence="2">Z8</strain>
    </source>
</reference>